<evidence type="ECO:0000313" key="3">
    <source>
        <dbReference type="Proteomes" id="UP000824321"/>
    </source>
</evidence>
<keyword evidence="1" id="KW-1133">Transmembrane helix</keyword>
<reference evidence="2 3" key="1">
    <citation type="submission" date="2021-08" db="EMBL/GenBank/DDBJ databases">
        <title>Comparative Genomics Analysis of the Genus Qipengyuania Reveals Extensive Genetic Diversity and Metabolic Versatility, Including the Description of Fifteen Novel Species.</title>
        <authorList>
            <person name="Liu Y."/>
        </authorList>
    </citation>
    <scope>NUCLEOTIDE SEQUENCE [LARGE SCALE GENOMIC DNA]</scope>
    <source>
        <strain evidence="2 3">1NDH1</strain>
    </source>
</reference>
<evidence type="ECO:0008006" key="4">
    <source>
        <dbReference type="Google" id="ProtNLM"/>
    </source>
</evidence>
<sequence>MSEASPAGPGWKAFFWAASAYNIVIGLGAFFDARWASPDAVGAVLIFCFGIVYALVARDPRRFAPVLVAGIVGKGMVVAMLAPQNWFGNGEAAIGLIVAGDLLFAIGFAWFLLKEKRNA</sequence>
<organism evidence="2 3">
    <name type="scientific">Qipengyuania gelatinilytica</name>
    <dbReference type="NCBI Taxonomy" id="2867231"/>
    <lineage>
        <taxon>Bacteria</taxon>
        <taxon>Pseudomonadati</taxon>
        <taxon>Pseudomonadota</taxon>
        <taxon>Alphaproteobacteria</taxon>
        <taxon>Sphingomonadales</taxon>
        <taxon>Erythrobacteraceae</taxon>
        <taxon>Qipengyuania</taxon>
    </lineage>
</organism>
<accession>A0ABX9A2V0</accession>
<keyword evidence="1" id="KW-0812">Transmembrane</keyword>
<keyword evidence="1" id="KW-0472">Membrane</keyword>
<proteinExistence type="predicted"/>
<feature type="transmembrane region" description="Helical" evidence="1">
    <location>
        <begin position="12"/>
        <end position="31"/>
    </location>
</feature>
<keyword evidence="3" id="KW-1185">Reference proteome</keyword>
<gene>
    <name evidence="2" type="ORF">K3136_10465</name>
</gene>
<dbReference type="RefSeq" id="WP_221430259.1">
    <property type="nucleotide sequence ID" value="NZ_CP081294.1"/>
</dbReference>
<dbReference type="Proteomes" id="UP000824321">
    <property type="component" value="Chromosome"/>
</dbReference>
<feature type="transmembrane region" description="Helical" evidence="1">
    <location>
        <begin position="94"/>
        <end position="113"/>
    </location>
</feature>
<feature type="transmembrane region" description="Helical" evidence="1">
    <location>
        <begin position="37"/>
        <end position="56"/>
    </location>
</feature>
<dbReference type="EMBL" id="CP081294">
    <property type="protein sequence ID" value="QZD94514.1"/>
    <property type="molecule type" value="Genomic_DNA"/>
</dbReference>
<evidence type="ECO:0000313" key="2">
    <source>
        <dbReference type="EMBL" id="QZD94514.1"/>
    </source>
</evidence>
<name>A0ABX9A2V0_9SPHN</name>
<protein>
    <recommendedName>
        <fullName evidence="4">SPW repeat-containing protein</fullName>
    </recommendedName>
</protein>
<feature type="transmembrane region" description="Helical" evidence="1">
    <location>
        <begin position="63"/>
        <end position="82"/>
    </location>
</feature>
<evidence type="ECO:0000256" key="1">
    <source>
        <dbReference type="SAM" id="Phobius"/>
    </source>
</evidence>